<name>A0AAN6GTK7_9BASI</name>
<dbReference type="EMBL" id="JAPDMZ010000014">
    <property type="protein sequence ID" value="KAK0556514.1"/>
    <property type="molecule type" value="Genomic_DNA"/>
</dbReference>
<evidence type="ECO:0000313" key="2">
    <source>
        <dbReference type="EMBL" id="KAK0556514.1"/>
    </source>
</evidence>
<gene>
    <name evidence="2" type="ORF">OC846_001081</name>
</gene>
<reference evidence="2" key="1">
    <citation type="journal article" date="2023" name="PhytoFront">
        <title>Draft Genome Resources of Seven Strains of Tilletia horrida, Causal Agent of Kernel Smut of Rice.</title>
        <authorList>
            <person name="Khanal S."/>
            <person name="Antony Babu S."/>
            <person name="Zhou X.G."/>
        </authorList>
    </citation>
    <scope>NUCLEOTIDE SEQUENCE</scope>
    <source>
        <strain evidence="2">TX6</strain>
    </source>
</reference>
<feature type="chain" id="PRO_5043036549" evidence="1">
    <location>
        <begin position="22"/>
        <end position="536"/>
    </location>
</feature>
<keyword evidence="1" id="KW-0732">Signal</keyword>
<dbReference type="AlphaFoldDB" id="A0AAN6GTK7"/>
<protein>
    <submittedName>
        <fullName evidence="2">Uncharacterized protein</fullName>
    </submittedName>
</protein>
<accession>A0AAN6GTK7</accession>
<evidence type="ECO:0000256" key="1">
    <source>
        <dbReference type="SAM" id="SignalP"/>
    </source>
</evidence>
<comment type="caution">
    <text evidence="2">The sequence shown here is derived from an EMBL/GenBank/DDBJ whole genome shotgun (WGS) entry which is preliminary data.</text>
</comment>
<evidence type="ECO:0000313" key="3">
    <source>
        <dbReference type="Proteomes" id="UP001176517"/>
    </source>
</evidence>
<keyword evidence="3" id="KW-1185">Reference proteome</keyword>
<feature type="signal peptide" evidence="1">
    <location>
        <begin position="1"/>
        <end position="21"/>
    </location>
</feature>
<dbReference type="Proteomes" id="UP001176517">
    <property type="component" value="Unassembled WGS sequence"/>
</dbReference>
<proteinExistence type="predicted"/>
<organism evidence="2 3">
    <name type="scientific">Tilletia horrida</name>
    <dbReference type="NCBI Taxonomy" id="155126"/>
    <lineage>
        <taxon>Eukaryota</taxon>
        <taxon>Fungi</taxon>
        <taxon>Dikarya</taxon>
        <taxon>Basidiomycota</taxon>
        <taxon>Ustilaginomycotina</taxon>
        <taxon>Exobasidiomycetes</taxon>
        <taxon>Tilletiales</taxon>
        <taxon>Tilletiaceae</taxon>
        <taxon>Tilletia</taxon>
    </lineage>
</organism>
<sequence length="536" mass="55327">MLKKTFLSLAVGVLLSSTTLAALDERGSKGGLARQGAPKCTFGFGGNIGQNNVTVKVDYVLNHHKSLVVEVTATPTGAETSELEQRLNGAIRKDVLAILDKRQAAQKTITQYQSSVDILTQAFTVASALSFATIEVAKVGSPTLQPLRNVLKNIDAFIAIIRTIGTNEQCTKTIQARTQALVNSLAPPANVALAGTLLDKVLAGTPLKPTAPSTDLISVGYGVKLGPNGGAGGGFTIGPKYEVGGGFNIGVPGTGIGGGFKCGHGHHHKGGLKKVVGPSVFKEHRKSCRFHIGGNLLGSTADVSVDILPTFIASAHLNVTSNFIDLADLDAGSMLTGAMGPLAEKLVSSIRSATKQAVVAKKQHSVKPAPSPTPDRRGPDEILSLLTEILDGAAKTFAILMALAVLIELGPSVLLPLQLIIDALAAFLFVVGSIQPILLSQPAIQDAGISLTQTVLSATGVDLDVKLLAKVLTGKPLSAEEDKDDLIKIGTGLGILPATEANVQVSVGAQGQVKGGSELRVADMLLMGGEAGLRCD</sequence>